<accession>A0A448WPB6</accession>
<gene>
    <name evidence="1" type="ORF">PXEA_LOCUS10095</name>
</gene>
<dbReference type="AlphaFoldDB" id="A0A448WPB6"/>
<dbReference type="Proteomes" id="UP000784294">
    <property type="component" value="Unassembled WGS sequence"/>
</dbReference>
<comment type="caution">
    <text evidence="1">The sequence shown here is derived from an EMBL/GenBank/DDBJ whole genome shotgun (WGS) entry which is preliminary data.</text>
</comment>
<keyword evidence="2" id="KW-1185">Reference proteome</keyword>
<evidence type="ECO:0000313" key="2">
    <source>
        <dbReference type="Proteomes" id="UP000784294"/>
    </source>
</evidence>
<proteinExistence type="predicted"/>
<dbReference type="EMBL" id="CAAALY010029376">
    <property type="protein sequence ID" value="VEL16655.1"/>
    <property type="molecule type" value="Genomic_DNA"/>
</dbReference>
<organism evidence="1 2">
    <name type="scientific">Protopolystoma xenopodis</name>
    <dbReference type="NCBI Taxonomy" id="117903"/>
    <lineage>
        <taxon>Eukaryota</taxon>
        <taxon>Metazoa</taxon>
        <taxon>Spiralia</taxon>
        <taxon>Lophotrochozoa</taxon>
        <taxon>Platyhelminthes</taxon>
        <taxon>Monogenea</taxon>
        <taxon>Polyopisthocotylea</taxon>
        <taxon>Polystomatidea</taxon>
        <taxon>Polystomatidae</taxon>
        <taxon>Protopolystoma</taxon>
    </lineage>
</organism>
<protein>
    <submittedName>
        <fullName evidence="1">Uncharacterized protein</fullName>
    </submittedName>
</protein>
<evidence type="ECO:0000313" key="1">
    <source>
        <dbReference type="EMBL" id="VEL16655.1"/>
    </source>
</evidence>
<name>A0A448WPB6_9PLAT</name>
<sequence>MGPNDGYASHLDWVGGMATVTTSKEALASPAGDESVAQPTPIPAGEVSKLVVSQPKRTSAWLT</sequence>
<reference evidence="1" key="1">
    <citation type="submission" date="2018-11" db="EMBL/GenBank/DDBJ databases">
        <authorList>
            <consortium name="Pathogen Informatics"/>
        </authorList>
    </citation>
    <scope>NUCLEOTIDE SEQUENCE</scope>
</reference>